<evidence type="ECO:0000313" key="2">
    <source>
        <dbReference type="EMBL" id="PSF10630.1"/>
    </source>
</evidence>
<protein>
    <submittedName>
        <fullName evidence="2">Acetyl-CoA hydrolase</fullName>
    </submittedName>
</protein>
<dbReference type="PANTHER" id="PTHR21432:SF20">
    <property type="entry name" value="ACETYL-COA HYDROLASE"/>
    <property type="match status" value="1"/>
</dbReference>
<evidence type="ECO:0000259" key="1">
    <source>
        <dbReference type="Pfam" id="PF13336"/>
    </source>
</evidence>
<dbReference type="InterPro" id="IPR037171">
    <property type="entry name" value="NagB/RpiA_transferase-like"/>
</dbReference>
<dbReference type="PANTHER" id="PTHR21432">
    <property type="entry name" value="ACETYL-COA HYDROLASE-RELATED"/>
    <property type="match status" value="1"/>
</dbReference>
<dbReference type="GO" id="GO:0016787">
    <property type="term" value="F:hydrolase activity"/>
    <property type="evidence" value="ECO:0007669"/>
    <property type="project" value="UniProtKB-KW"/>
</dbReference>
<comment type="caution">
    <text evidence="2">The sequence shown here is derived from an EMBL/GenBank/DDBJ whole genome shotgun (WGS) entry which is preliminary data.</text>
</comment>
<accession>A0A2T1KKS8</accession>
<dbReference type="Proteomes" id="UP000239866">
    <property type="component" value="Unassembled WGS sequence"/>
</dbReference>
<gene>
    <name evidence="2" type="ORF">C7H09_06720</name>
</gene>
<dbReference type="EMBL" id="PXNP01000023">
    <property type="protein sequence ID" value="PSF10630.1"/>
    <property type="molecule type" value="Genomic_DNA"/>
</dbReference>
<dbReference type="InterPro" id="IPR038460">
    <property type="entry name" value="AcetylCoA_hyd_C_sf"/>
</dbReference>
<proteinExistence type="predicted"/>
<keyword evidence="2" id="KW-0378">Hydrolase</keyword>
<dbReference type="Gene3D" id="3.40.1080.10">
    <property type="entry name" value="Glutaconate Coenzyme A-transferase"/>
    <property type="match status" value="1"/>
</dbReference>
<dbReference type="InterPro" id="IPR026888">
    <property type="entry name" value="AcetylCoA_hyd_C"/>
</dbReference>
<dbReference type="SUPFAM" id="SSF100950">
    <property type="entry name" value="NagB/RpiA/CoA transferase-like"/>
    <property type="match status" value="1"/>
</dbReference>
<evidence type="ECO:0000313" key="3">
    <source>
        <dbReference type="Proteomes" id="UP000239866"/>
    </source>
</evidence>
<dbReference type="RefSeq" id="WP_106761830.1">
    <property type="nucleotide sequence ID" value="NZ_PXNP01000023.1"/>
</dbReference>
<reference evidence="2 3" key="1">
    <citation type="submission" date="2018-03" db="EMBL/GenBank/DDBJ databases">
        <title>Marinobacter brunus sp. nov., a marine bacterium of Gamma-proteobacteria isolated from the surface seawater of the South China Sea.</title>
        <authorList>
            <person name="Cheng H."/>
            <person name="Wu Y.-H."/>
            <person name="Xamxidin M."/>
            <person name="Xu X.-W."/>
        </authorList>
    </citation>
    <scope>NUCLEOTIDE SEQUENCE [LARGE SCALE GENOMIC DNA]</scope>
    <source>
        <strain evidence="2 3">NH169-3</strain>
    </source>
</reference>
<dbReference type="OrthoDB" id="9801795at2"/>
<keyword evidence="3" id="KW-1185">Reference proteome</keyword>
<dbReference type="AlphaFoldDB" id="A0A2T1KKS8"/>
<sequence length="740" mass="81449">MTGQNGVFFDDAQLCVDQVIERVGKQITLGLPLGLGKPLRFANALYERAKSDPEIQLHIVTALSLLAPQGGSSLEKRFLDPFVRRLYGSIPELAYARDVMANRLPANVRVSEFFFKAGSYLNNRSQQQNYVCTNYTHAVRDLMAQGVNVVGQLVAPGEPHGYPGMVSLSCNPDLSLDILPELRAREQQGVPVATVAEVNTKLPWFGHDAAIAADQFDMFLASADTEYPLFSAPQMAISPADHLIGFYASSLLKDGGTLQVGIGALGASLVHNAILRHKHNDEWRAVYDHLDVASRFPVAEACGGTGRFEEGLYGCSEMMVDGFLYLLQEGILKREVFDDADLQDLINRTLISQTPSLMMLDTLVQEGIIASPLRARDLRWLVKYGILKDSVELKGGCLHFGEGSVADADLSLEQTRELLEREGLGDRLRGGILMHGGFYVGPEAFYQALRELPPEQRDKICMTSVNFINHLYDHRFGNQRLKAAQRVHGRFINSTMMYTINGAAVSDGLDDGRVVSGVGGQYNFVSMAHELPGARSILALRATRVSGGEVVSNIVFNYAHCTIARHLRDIVITEYGIADLRGQPDEEVILRLIRIADSRFQAGLLKQAKKAGKVRADFRLPPEWQGNTPSSVRTALSFAGEGDWFPPFPFGRDFTDEELRLGKALKGLKAGTATPRGKLVTLLQALKVKDESGRYAALIERMGLTNPGDMKARLDRKLVIYGLQQLDPKPTEDEKSSDAS</sequence>
<organism evidence="2 3">
    <name type="scientific">Marinobacter fuscus</name>
    <dbReference type="NCBI Taxonomy" id="2109942"/>
    <lineage>
        <taxon>Bacteria</taxon>
        <taxon>Pseudomonadati</taxon>
        <taxon>Pseudomonadota</taxon>
        <taxon>Gammaproteobacteria</taxon>
        <taxon>Pseudomonadales</taxon>
        <taxon>Marinobacteraceae</taxon>
        <taxon>Marinobacter</taxon>
    </lineage>
</organism>
<dbReference type="GO" id="GO:0008775">
    <property type="term" value="F:acetate CoA-transferase activity"/>
    <property type="evidence" value="ECO:0007669"/>
    <property type="project" value="InterPro"/>
</dbReference>
<dbReference type="Gene3D" id="3.40.1080.20">
    <property type="entry name" value="Acetyl-CoA hydrolase/transferase C-terminal domain"/>
    <property type="match status" value="1"/>
</dbReference>
<dbReference type="GO" id="GO:0006083">
    <property type="term" value="P:acetate metabolic process"/>
    <property type="evidence" value="ECO:0007669"/>
    <property type="project" value="InterPro"/>
</dbReference>
<name>A0A2T1KKS8_9GAMM</name>
<feature type="domain" description="Acetyl-CoA hydrolase/transferase C-terminal" evidence="1">
    <location>
        <begin position="441"/>
        <end position="608"/>
    </location>
</feature>
<dbReference type="InterPro" id="IPR046433">
    <property type="entry name" value="ActCoA_hydro"/>
</dbReference>
<dbReference type="Pfam" id="PF13336">
    <property type="entry name" value="AcetylCoA_hyd_C"/>
    <property type="match status" value="1"/>
</dbReference>